<reference evidence="1 2" key="1">
    <citation type="submission" date="2016-10" db="EMBL/GenBank/DDBJ databases">
        <authorList>
            <person name="de Groot N.N."/>
        </authorList>
    </citation>
    <scope>NUCLEOTIDE SEQUENCE [LARGE SCALE GENOMIC DNA]</scope>
    <source>
        <strain evidence="1 2">DSM 21633</strain>
    </source>
</reference>
<name>A0A1H9FLB6_9BACI</name>
<evidence type="ECO:0008006" key="3">
    <source>
        <dbReference type="Google" id="ProtNLM"/>
    </source>
</evidence>
<dbReference type="EMBL" id="FOES01000012">
    <property type="protein sequence ID" value="SEQ38615.1"/>
    <property type="molecule type" value="Genomic_DNA"/>
</dbReference>
<evidence type="ECO:0000313" key="2">
    <source>
        <dbReference type="Proteomes" id="UP000199427"/>
    </source>
</evidence>
<sequence length="433" mass="49264">MKFQIGVIGPNDSIEKINEIGKSFNDLKLVTFPYEKTEETKEILENHKNQFDYWLLSGPVPYKYAIDHNLLGLNDGHFARLHGSSLFGTLLEANIKEGRIIESVSLDSIGEEEIKQVGDSYAIQHIKINIKASNTYIPSSELSDFHQELYESGKTDVALTCVRSVYLELKKRGVPVYRVLQSDLSIYSALSHLRERAFAKQFEKKQFVILGVEILYPKKTDSKSISFKLMRQELDLNRILIDFVEKINGSLVSMGKGLFYIYTTKGEIELFQKYHSPYQLIKEMEAASGLSVQVGIGYGSTVLEANDHVQVAFNYVQKNDEASIVIIDEDKNVIEYNTDNEHLQYQLKSSVSKWKEKLQSGSISASKLSKIESLAYHYQCFEITSSDLANWLNSTERNARRLLAEMERIGVVEVIGEEANGRGRPKKIYKLNV</sequence>
<dbReference type="STRING" id="571933.SAMN05216362_11258"/>
<dbReference type="SUPFAM" id="SSF46785">
    <property type="entry name" value="Winged helix' DNA-binding domain"/>
    <property type="match status" value="1"/>
</dbReference>
<evidence type="ECO:0000313" key="1">
    <source>
        <dbReference type="EMBL" id="SEQ38615.1"/>
    </source>
</evidence>
<dbReference type="RefSeq" id="WP_091773422.1">
    <property type="nucleotide sequence ID" value="NZ_FOES01000012.1"/>
</dbReference>
<dbReference type="InterPro" id="IPR043128">
    <property type="entry name" value="Rev_trsase/Diguanyl_cyclase"/>
</dbReference>
<gene>
    <name evidence="1" type="ORF">SAMN05216362_11258</name>
</gene>
<dbReference type="InterPro" id="IPR036390">
    <property type="entry name" value="WH_DNA-bd_sf"/>
</dbReference>
<protein>
    <recommendedName>
        <fullName evidence="3">Transcriptional regulator</fullName>
    </recommendedName>
</protein>
<organism evidence="1 2">
    <name type="scientific">Piscibacillus halophilus</name>
    <dbReference type="NCBI Taxonomy" id="571933"/>
    <lineage>
        <taxon>Bacteria</taxon>
        <taxon>Bacillati</taxon>
        <taxon>Bacillota</taxon>
        <taxon>Bacilli</taxon>
        <taxon>Bacillales</taxon>
        <taxon>Bacillaceae</taxon>
        <taxon>Piscibacillus</taxon>
    </lineage>
</organism>
<accession>A0A1H9FLB6</accession>
<dbReference type="Gene3D" id="3.30.70.270">
    <property type="match status" value="1"/>
</dbReference>
<proteinExistence type="predicted"/>
<dbReference type="AlphaFoldDB" id="A0A1H9FLB6"/>
<dbReference type="OrthoDB" id="4986073at2"/>
<keyword evidence="2" id="KW-1185">Reference proteome</keyword>
<dbReference type="Proteomes" id="UP000199427">
    <property type="component" value="Unassembled WGS sequence"/>
</dbReference>